<dbReference type="GO" id="GO:0005634">
    <property type="term" value="C:nucleus"/>
    <property type="evidence" value="ECO:0007669"/>
    <property type="project" value="UniProtKB-SubCell"/>
</dbReference>
<accession>A0A8H6VHU2</accession>
<organism evidence="8 9">
    <name type="scientific">Pseudocercospora fuligena</name>
    <dbReference type="NCBI Taxonomy" id="685502"/>
    <lineage>
        <taxon>Eukaryota</taxon>
        <taxon>Fungi</taxon>
        <taxon>Dikarya</taxon>
        <taxon>Ascomycota</taxon>
        <taxon>Pezizomycotina</taxon>
        <taxon>Dothideomycetes</taxon>
        <taxon>Dothideomycetidae</taxon>
        <taxon>Mycosphaerellales</taxon>
        <taxon>Mycosphaerellaceae</taxon>
        <taxon>Pseudocercospora</taxon>
    </lineage>
</organism>
<feature type="compositionally biased region" description="Polar residues" evidence="6">
    <location>
        <begin position="9"/>
        <end position="46"/>
    </location>
</feature>
<keyword evidence="3" id="KW-0805">Transcription regulation</keyword>
<gene>
    <name evidence="8" type="ORF">HII31_06471</name>
</gene>
<dbReference type="OrthoDB" id="1924787at2759"/>
<evidence type="ECO:0000256" key="2">
    <source>
        <dbReference type="ARBA" id="ARBA00022723"/>
    </source>
</evidence>
<evidence type="ECO:0000256" key="1">
    <source>
        <dbReference type="ARBA" id="ARBA00004123"/>
    </source>
</evidence>
<evidence type="ECO:0000313" key="9">
    <source>
        <dbReference type="Proteomes" id="UP000660729"/>
    </source>
</evidence>
<dbReference type="PANTHER" id="PTHR47338:SF16">
    <property type="entry name" value="TRANSCRIPTION FACTOR, PUTATIVE (AFU_ORTHOLOGUE AFUA_2G09360)-RELATED"/>
    <property type="match status" value="1"/>
</dbReference>
<dbReference type="Pfam" id="PF04082">
    <property type="entry name" value="Fungal_trans"/>
    <property type="match status" value="1"/>
</dbReference>
<evidence type="ECO:0000256" key="5">
    <source>
        <dbReference type="ARBA" id="ARBA00023242"/>
    </source>
</evidence>
<dbReference type="CDD" id="cd12148">
    <property type="entry name" value="fungal_TF_MHR"/>
    <property type="match status" value="1"/>
</dbReference>
<keyword evidence="9" id="KW-1185">Reference proteome</keyword>
<evidence type="ECO:0000256" key="3">
    <source>
        <dbReference type="ARBA" id="ARBA00023015"/>
    </source>
</evidence>
<reference evidence="8" key="1">
    <citation type="submission" date="2020-04" db="EMBL/GenBank/DDBJ databases">
        <title>Draft genome resource of the tomato pathogen Pseudocercospora fuligena.</title>
        <authorList>
            <person name="Zaccaron A."/>
        </authorList>
    </citation>
    <scope>NUCLEOTIDE SEQUENCE</scope>
    <source>
        <strain evidence="8">PF001</strain>
    </source>
</reference>
<name>A0A8H6VHU2_9PEZI</name>
<dbReference type="GO" id="GO:0008270">
    <property type="term" value="F:zinc ion binding"/>
    <property type="evidence" value="ECO:0007669"/>
    <property type="project" value="InterPro"/>
</dbReference>
<sequence>MLPKHARHGSSTASARTPGSSGQSRVSKSGLSQSGNSPASRLSPTVTRVAAEVNRDESDSNESLPPAAVSFHLASLYFDYVHDQLHTLFQKPAFMSDLVMKKTPMVLRYAMMALAARFSSNEYFSGVSPRTRGTAWARKAAGLLEVSDVSLTSIQACVMLGACRIIEGDAPGESVYYGIACRMAQLLDLPHCVCETRLEREINIRVWHTLCMIDEWSSSGVRVPRQIANPPLDVPLPMEEMAFLQLRSNEINDPSASLNQTSPSLLGQMIALNRIFRDVNALNSQAADAQVLPPDIRAVEVLTARIEQWEAQLPSYMRDDPANLAHYAAQGLGRIYVAVYLGVYHYGQLLYYQFLQGAKDDQHNGSIINAFAGRCKSHAAKLCNMVYAALDTPGCDVLYNMVGHILVIASTIQIHTLLFSTDPTEIASARQRLERNFNILSRLRELWPSLDYCMMRLQAFHKACRTSMETSFKLDRWMLKFLSEFANPVEDRPEERDSEWVFGDIAITPSSDFGVNTMAGMIRADQNAEKADLLGATA</sequence>
<evidence type="ECO:0000313" key="8">
    <source>
        <dbReference type="EMBL" id="KAF7192085.1"/>
    </source>
</evidence>
<evidence type="ECO:0000256" key="4">
    <source>
        <dbReference type="ARBA" id="ARBA00023163"/>
    </source>
</evidence>
<dbReference type="AlphaFoldDB" id="A0A8H6VHU2"/>
<dbReference type="InterPro" id="IPR050815">
    <property type="entry name" value="TF_fung"/>
</dbReference>
<dbReference type="Proteomes" id="UP000660729">
    <property type="component" value="Unassembled WGS sequence"/>
</dbReference>
<evidence type="ECO:0000259" key="7">
    <source>
        <dbReference type="Pfam" id="PF04082"/>
    </source>
</evidence>
<feature type="domain" description="Xylanolytic transcriptional activator regulatory" evidence="7">
    <location>
        <begin position="75"/>
        <end position="278"/>
    </location>
</feature>
<proteinExistence type="predicted"/>
<keyword evidence="5" id="KW-0539">Nucleus</keyword>
<keyword evidence="4" id="KW-0804">Transcription</keyword>
<dbReference type="PANTHER" id="PTHR47338">
    <property type="entry name" value="ZN(II)2CYS6 TRANSCRIPTION FACTOR (EUROFUNG)-RELATED"/>
    <property type="match status" value="1"/>
</dbReference>
<protein>
    <submittedName>
        <fullName evidence="8">Putative transcriptional regulatory protein</fullName>
    </submittedName>
</protein>
<dbReference type="GO" id="GO:0000981">
    <property type="term" value="F:DNA-binding transcription factor activity, RNA polymerase II-specific"/>
    <property type="evidence" value="ECO:0007669"/>
    <property type="project" value="InterPro"/>
</dbReference>
<comment type="subcellular location">
    <subcellularLocation>
        <location evidence="1">Nucleus</location>
    </subcellularLocation>
</comment>
<dbReference type="InterPro" id="IPR007219">
    <property type="entry name" value="XnlR_reg_dom"/>
</dbReference>
<comment type="caution">
    <text evidence="8">The sequence shown here is derived from an EMBL/GenBank/DDBJ whole genome shotgun (WGS) entry which is preliminary data.</text>
</comment>
<keyword evidence="2" id="KW-0479">Metal-binding</keyword>
<evidence type="ECO:0000256" key="6">
    <source>
        <dbReference type="SAM" id="MobiDB-lite"/>
    </source>
</evidence>
<feature type="region of interest" description="Disordered" evidence="6">
    <location>
        <begin position="1"/>
        <end position="46"/>
    </location>
</feature>
<dbReference type="GO" id="GO:0003677">
    <property type="term" value="F:DNA binding"/>
    <property type="evidence" value="ECO:0007669"/>
    <property type="project" value="InterPro"/>
</dbReference>
<dbReference type="GO" id="GO:0006351">
    <property type="term" value="P:DNA-templated transcription"/>
    <property type="evidence" value="ECO:0007669"/>
    <property type="project" value="InterPro"/>
</dbReference>
<dbReference type="EMBL" id="JABCIY010000150">
    <property type="protein sequence ID" value="KAF7192085.1"/>
    <property type="molecule type" value="Genomic_DNA"/>
</dbReference>